<evidence type="ECO:0000313" key="3">
    <source>
        <dbReference type="Proteomes" id="UP000321197"/>
    </source>
</evidence>
<evidence type="ECO:0008006" key="4">
    <source>
        <dbReference type="Google" id="ProtNLM"/>
    </source>
</evidence>
<dbReference type="PANTHER" id="PTHR35024">
    <property type="entry name" value="HYPOTHETICAL CYTOSOLIC PROTEIN"/>
    <property type="match status" value="1"/>
</dbReference>
<sequence>MAVLGGGRKPNPAALTYVSEGSEIEGNLKAGGSARIDGKIKGSVVVEGDLEVGSNAHIEGEQVKANNIIVHGQINAQVIASGKLHITKSARVEGDVRAMSLDVEAGAVFVGRSQTGEPRALPQSTKAGNS</sequence>
<comment type="caution">
    <text evidence="2">The sequence shown here is derived from an EMBL/GenBank/DDBJ whole genome shotgun (WGS) entry which is preliminary data.</text>
</comment>
<dbReference type="InterPro" id="IPR007607">
    <property type="entry name" value="BacA/B"/>
</dbReference>
<dbReference type="RefSeq" id="WP_119341893.1">
    <property type="nucleotide sequence ID" value="NZ_BJXL01000215.1"/>
</dbReference>
<protein>
    <recommendedName>
        <fullName evidence="4">Cell shape determination protein CcmA</fullName>
    </recommendedName>
</protein>
<comment type="similarity">
    <text evidence="1">Belongs to the bactofilin family.</text>
</comment>
<organism evidence="2 3">
    <name type="scientific">Meiothermus hypogaeus NBRC 106114</name>
    <dbReference type="NCBI Taxonomy" id="1227553"/>
    <lineage>
        <taxon>Bacteria</taxon>
        <taxon>Thermotogati</taxon>
        <taxon>Deinococcota</taxon>
        <taxon>Deinococci</taxon>
        <taxon>Thermales</taxon>
        <taxon>Thermaceae</taxon>
        <taxon>Meiothermus</taxon>
    </lineage>
</organism>
<dbReference type="PANTHER" id="PTHR35024:SF4">
    <property type="entry name" value="POLYMER-FORMING CYTOSKELETAL PROTEIN"/>
    <property type="match status" value="1"/>
</dbReference>
<dbReference type="InterPro" id="IPR011004">
    <property type="entry name" value="Trimer_LpxA-like_sf"/>
</dbReference>
<evidence type="ECO:0000256" key="1">
    <source>
        <dbReference type="ARBA" id="ARBA00044755"/>
    </source>
</evidence>
<accession>A0A511R6Q7</accession>
<reference evidence="2 3" key="1">
    <citation type="submission" date="2019-07" db="EMBL/GenBank/DDBJ databases">
        <title>Whole genome shotgun sequence of Meiothermus hypogaeus NBRC 106114.</title>
        <authorList>
            <person name="Hosoyama A."/>
            <person name="Uohara A."/>
            <person name="Ohji S."/>
            <person name="Ichikawa N."/>
        </authorList>
    </citation>
    <scope>NUCLEOTIDE SEQUENCE [LARGE SCALE GENOMIC DNA]</scope>
    <source>
        <strain evidence="2 3">NBRC 106114</strain>
    </source>
</reference>
<proteinExistence type="inferred from homology"/>
<dbReference type="OrthoDB" id="25906at2"/>
<dbReference type="SUPFAM" id="SSF51161">
    <property type="entry name" value="Trimeric LpxA-like enzymes"/>
    <property type="match status" value="1"/>
</dbReference>
<dbReference type="EMBL" id="BJXL01000215">
    <property type="protein sequence ID" value="GEM85294.1"/>
    <property type="molecule type" value="Genomic_DNA"/>
</dbReference>
<dbReference type="Proteomes" id="UP000321197">
    <property type="component" value="Unassembled WGS sequence"/>
</dbReference>
<dbReference type="Pfam" id="PF04519">
    <property type="entry name" value="Bactofilin"/>
    <property type="match status" value="1"/>
</dbReference>
<gene>
    <name evidence="2" type="ORF">MHY01S_34600</name>
</gene>
<evidence type="ECO:0000313" key="2">
    <source>
        <dbReference type="EMBL" id="GEM85294.1"/>
    </source>
</evidence>
<name>A0A511R6Q7_9DEIN</name>
<dbReference type="AlphaFoldDB" id="A0A511R6Q7"/>